<reference evidence="10" key="1">
    <citation type="submission" date="2010-08" db="EMBL/GenBank/DDBJ databases">
        <authorList>
            <consortium name="Caenorhabditis japonica Sequencing Consortium"/>
            <person name="Wilson R.K."/>
        </authorList>
    </citation>
    <scope>NUCLEOTIDE SEQUENCE [LARGE SCALE GENOMIC DNA]</scope>
    <source>
        <strain evidence="10">DF5081</strain>
    </source>
</reference>
<evidence type="ECO:0000256" key="4">
    <source>
        <dbReference type="ARBA" id="ARBA00022723"/>
    </source>
</evidence>
<evidence type="ECO:0000256" key="3">
    <source>
        <dbReference type="ARBA" id="ARBA00022621"/>
    </source>
</evidence>
<dbReference type="InterPro" id="IPR012085">
    <property type="entry name" value="Globin_nematode"/>
</dbReference>
<keyword evidence="1 7" id="KW-0813">Transport</keyword>
<name>A0A8R1EMK6_CAEJA</name>
<keyword evidence="2 7" id="KW-0349">Heme</keyword>
<dbReference type="GO" id="GO:0019825">
    <property type="term" value="F:oxygen binding"/>
    <property type="evidence" value="ECO:0007669"/>
    <property type="project" value="InterPro"/>
</dbReference>
<proteinExistence type="inferred from homology"/>
<dbReference type="EnsemblMetazoa" id="CJA38116.1">
    <property type="protein sequence ID" value="CJA38116.1"/>
    <property type="gene ID" value="WBGene00213963"/>
</dbReference>
<evidence type="ECO:0000259" key="8">
    <source>
        <dbReference type="PROSITE" id="PS01033"/>
    </source>
</evidence>
<organism evidence="9 10">
    <name type="scientific">Caenorhabditis japonica</name>
    <dbReference type="NCBI Taxonomy" id="281687"/>
    <lineage>
        <taxon>Eukaryota</taxon>
        <taxon>Metazoa</taxon>
        <taxon>Ecdysozoa</taxon>
        <taxon>Nematoda</taxon>
        <taxon>Chromadorea</taxon>
        <taxon>Rhabditida</taxon>
        <taxon>Rhabditina</taxon>
        <taxon>Rhabditomorpha</taxon>
        <taxon>Rhabditoidea</taxon>
        <taxon>Rhabditidae</taxon>
        <taxon>Peloderinae</taxon>
        <taxon>Caenorhabditis</taxon>
    </lineage>
</organism>
<keyword evidence="10" id="KW-1185">Reference proteome</keyword>
<dbReference type="InterPro" id="IPR009050">
    <property type="entry name" value="Globin-like_sf"/>
</dbReference>
<dbReference type="CDD" id="cd01040">
    <property type="entry name" value="Mb-like"/>
    <property type="match status" value="1"/>
</dbReference>
<dbReference type="PIRSF" id="PIRSF002026">
    <property type="entry name" value="Nematode_globin"/>
    <property type="match status" value="1"/>
</dbReference>
<feature type="domain" description="Globin" evidence="8">
    <location>
        <begin position="16"/>
        <end position="156"/>
    </location>
</feature>
<dbReference type="Proteomes" id="UP000005237">
    <property type="component" value="Unassembled WGS sequence"/>
</dbReference>
<dbReference type="SUPFAM" id="SSF46458">
    <property type="entry name" value="Globin-like"/>
    <property type="match status" value="1"/>
</dbReference>
<dbReference type="GO" id="GO:0005344">
    <property type="term" value="F:oxygen carrier activity"/>
    <property type="evidence" value="ECO:0007669"/>
    <property type="project" value="UniProtKB-KW"/>
</dbReference>
<protein>
    <submittedName>
        <fullName evidence="9">GLOBIN domain-containing protein</fullName>
    </submittedName>
</protein>
<dbReference type="InterPro" id="IPR000971">
    <property type="entry name" value="Globin"/>
</dbReference>
<dbReference type="InterPro" id="IPR044399">
    <property type="entry name" value="Mb-like_M"/>
</dbReference>
<evidence type="ECO:0000313" key="9">
    <source>
        <dbReference type="EnsemblMetazoa" id="CJA38116.1"/>
    </source>
</evidence>
<evidence type="ECO:0000256" key="2">
    <source>
        <dbReference type="ARBA" id="ARBA00022617"/>
    </source>
</evidence>
<evidence type="ECO:0000313" key="10">
    <source>
        <dbReference type="Proteomes" id="UP000005237"/>
    </source>
</evidence>
<dbReference type="InterPro" id="IPR012292">
    <property type="entry name" value="Globin/Proto"/>
</dbReference>
<reference evidence="9" key="2">
    <citation type="submission" date="2022-06" db="UniProtKB">
        <authorList>
            <consortium name="EnsemblMetazoa"/>
        </authorList>
    </citation>
    <scope>IDENTIFICATION</scope>
    <source>
        <strain evidence="9">DF5081</strain>
    </source>
</reference>
<sequence>MSPSSSSSRKEIRDLCVKSLDEKMVGTTEKNIENGNGFYQYFFTNFPDLRVYFKGAEKYTGEDVKKSERFDKQGQRILLACHLLANVFDNEEVFKAYVRETINRHRIYKMDPALWMAFFTVFTGYLNSTGSLTDEQRAAWMSLGKEFNEESQLHLKNSNLPYVH</sequence>
<evidence type="ECO:0000256" key="6">
    <source>
        <dbReference type="PIRSR" id="PIRSR002026-1"/>
    </source>
</evidence>
<keyword evidence="3 7" id="KW-0561">Oxygen transport</keyword>
<evidence type="ECO:0000256" key="1">
    <source>
        <dbReference type="ARBA" id="ARBA00022448"/>
    </source>
</evidence>
<dbReference type="GO" id="GO:0005506">
    <property type="term" value="F:iron ion binding"/>
    <property type="evidence" value="ECO:0007669"/>
    <property type="project" value="InterPro"/>
</dbReference>
<accession>A0A8R1EMK6</accession>
<feature type="binding site" description="proximal binding residue" evidence="6">
    <location>
        <position position="105"/>
    </location>
    <ligand>
        <name>heme</name>
        <dbReference type="ChEBI" id="CHEBI:30413"/>
    </ligand>
    <ligandPart>
        <name>Fe</name>
        <dbReference type="ChEBI" id="CHEBI:18248"/>
    </ligandPart>
</feature>
<keyword evidence="5 6" id="KW-0408">Iron</keyword>
<dbReference type="AlphaFoldDB" id="A0A8R1EMK6"/>
<dbReference type="Pfam" id="PF00042">
    <property type="entry name" value="Globin"/>
    <property type="match status" value="1"/>
</dbReference>
<dbReference type="GO" id="GO:0020037">
    <property type="term" value="F:heme binding"/>
    <property type="evidence" value="ECO:0007669"/>
    <property type="project" value="InterPro"/>
</dbReference>
<comment type="similarity">
    <text evidence="7">Belongs to the globin family.</text>
</comment>
<dbReference type="Gene3D" id="1.10.490.10">
    <property type="entry name" value="Globins"/>
    <property type="match status" value="1"/>
</dbReference>
<dbReference type="PROSITE" id="PS01033">
    <property type="entry name" value="GLOBIN"/>
    <property type="match status" value="1"/>
</dbReference>
<dbReference type="OMA" id="DPALWMA"/>
<keyword evidence="4 6" id="KW-0479">Metal-binding</keyword>
<evidence type="ECO:0000256" key="7">
    <source>
        <dbReference type="RuleBase" id="RU000356"/>
    </source>
</evidence>
<evidence type="ECO:0000256" key="5">
    <source>
        <dbReference type="ARBA" id="ARBA00023004"/>
    </source>
</evidence>